<evidence type="ECO:0000256" key="2">
    <source>
        <dbReference type="SAM" id="MobiDB-lite"/>
    </source>
</evidence>
<feature type="compositionally biased region" description="Polar residues" evidence="2">
    <location>
        <begin position="497"/>
        <end position="512"/>
    </location>
</feature>
<feature type="compositionally biased region" description="Basic and acidic residues" evidence="2">
    <location>
        <begin position="1394"/>
        <end position="1420"/>
    </location>
</feature>
<dbReference type="OrthoDB" id="5877535at2759"/>
<name>A0A2A2K4G9_9BILA</name>
<feature type="region of interest" description="Disordered" evidence="2">
    <location>
        <begin position="1241"/>
        <end position="1269"/>
    </location>
</feature>
<protein>
    <recommendedName>
        <fullName evidence="6">C2H2-type domain-containing protein</fullName>
    </recommendedName>
</protein>
<accession>A0A2A2K4G9</accession>
<dbReference type="STRING" id="2018661.A0A2A2K4G9"/>
<feature type="coiled-coil region" evidence="1">
    <location>
        <begin position="140"/>
        <end position="167"/>
    </location>
</feature>
<keyword evidence="5" id="KW-1185">Reference proteome</keyword>
<reference evidence="4 5" key="1">
    <citation type="journal article" date="2017" name="Curr. Biol.">
        <title>Genome architecture and evolution of a unichromosomal asexual nematode.</title>
        <authorList>
            <person name="Fradin H."/>
            <person name="Zegar C."/>
            <person name="Gutwein M."/>
            <person name="Lucas J."/>
            <person name="Kovtun M."/>
            <person name="Corcoran D."/>
            <person name="Baugh L.R."/>
            <person name="Kiontke K."/>
            <person name="Gunsalus K."/>
            <person name="Fitch D.H."/>
            <person name="Piano F."/>
        </authorList>
    </citation>
    <scope>NUCLEOTIDE SEQUENCE [LARGE SCALE GENOMIC DNA]</scope>
    <source>
        <strain evidence="4">PF1309</strain>
    </source>
</reference>
<feature type="compositionally biased region" description="Acidic residues" evidence="2">
    <location>
        <begin position="515"/>
        <end position="529"/>
    </location>
</feature>
<evidence type="ECO:0008006" key="6">
    <source>
        <dbReference type="Google" id="ProtNLM"/>
    </source>
</evidence>
<feature type="chain" id="PRO_5013285380" description="C2H2-type domain-containing protein" evidence="3">
    <location>
        <begin position="18"/>
        <end position="1510"/>
    </location>
</feature>
<keyword evidence="3" id="KW-0732">Signal</keyword>
<evidence type="ECO:0000256" key="1">
    <source>
        <dbReference type="SAM" id="Coils"/>
    </source>
</evidence>
<evidence type="ECO:0000313" key="5">
    <source>
        <dbReference type="Proteomes" id="UP000218231"/>
    </source>
</evidence>
<evidence type="ECO:0000313" key="4">
    <source>
        <dbReference type="EMBL" id="PAV68854.1"/>
    </source>
</evidence>
<feature type="region of interest" description="Disordered" evidence="2">
    <location>
        <begin position="485"/>
        <end position="542"/>
    </location>
</feature>
<proteinExistence type="predicted"/>
<keyword evidence="1" id="KW-0175">Coiled coil</keyword>
<dbReference type="EMBL" id="LIAE01009672">
    <property type="protein sequence ID" value="PAV68854.1"/>
    <property type="molecule type" value="Genomic_DNA"/>
</dbReference>
<feature type="region of interest" description="Disordered" evidence="2">
    <location>
        <begin position="1393"/>
        <end position="1420"/>
    </location>
</feature>
<feature type="coiled-coil region" evidence="1">
    <location>
        <begin position="291"/>
        <end position="337"/>
    </location>
</feature>
<organism evidence="4 5">
    <name type="scientific">Diploscapter pachys</name>
    <dbReference type="NCBI Taxonomy" id="2018661"/>
    <lineage>
        <taxon>Eukaryota</taxon>
        <taxon>Metazoa</taxon>
        <taxon>Ecdysozoa</taxon>
        <taxon>Nematoda</taxon>
        <taxon>Chromadorea</taxon>
        <taxon>Rhabditida</taxon>
        <taxon>Rhabditina</taxon>
        <taxon>Rhabditomorpha</taxon>
        <taxon>Rhabditoidea</taxon>
        <taxon>Rhabditidae</taxon>
        <taxon>Diploscapter</taxon>
    </lineage>
</organism>
<evidence type="ECO:0000256" key="3">
    <source>
        <dbReference type="SAM" id="SignalP"/>
    </source>
</evidence>
<feature type="compositionally biased region" description="Acidic residues" evidence="2">
    <location>
        <begin position="1249"/>
        <end position="1258"/>
    </location>
</feature>
<dbReference type="Proteomes" id="UP000218231">
    <property type="component" value="Unassembled WGS sequence"/>
</dbReference>
<dbReference type="PANTHER" id="PTHR33845:SF1">
    <property type="entry name" value="C2H2-TYPE DOMAIN-CONTAINING PROTEIN"/>
    <property type="match status" value="1"/>
</dbReference>
<dbReference type="PANTHER" id="PTHR33845">
    <property type="entry name" value="C2H2-TYPE DOMAIN-CONTAINING PROTEIN"/>
    <property type="match status" value="1"/>
</dbReference>
<gene>
    <name evidence="4" type="ORF">WR25_21277</name>
</gene>
<sequence>MKYCISSLIIFALVIYGHPPGKRCGEKENYDPIKKPCVEETGGSSTKSIEQRIDEQIEALKKALLTTSDKDRKAAIENHAEILSKLKDNWDKTEVDSTAEIIKMKSSLDQVNKGYDQVKIARHQLANRAEDLGKNLENLSKGKETRAKEAAENIAKAQADLEKIKLEFHQSLDRMAETTQILINPCSKALPVEPLLHASASQPARISVPIISEETQRFYDLADGLLKKAKQNAIKNKLSVDAQVNHAIYVLDLGVEWRSLDFTLSKKKQSLRIDRRVTELRHHSELSSLRVDKAEQAKIETQEKKRDDELKQYDNKISDLQLEREQAEQKHDDILSKLDAEGLKVGYHRDGDSQSQVADLIHAECGELHGAANCAELVFAAGAAEFQLDFSPGSPILDLHVCQHHIDTLTKKLRWKEIGKVQSTRKCPLKCMISDPRIRPHKKVVPATRILTLRESFAILIEFGILYPAGTPLCGNHRKFTSELADSKPETSKMKSAATNSLSVTPAASSQADDTYGDEDESDSTDDETTCNRDPDFFPDDDESLEHEISEELRMKFYEISRNDLNLVRVEATKKYSQCQRVQMWRRATIVDKWFDISCKIMAPHESDMVKSSVLRRYGCAKSDENPSLHQFLTRMVCWYKNPRDREERIHVLGIITNTVRYQEAVHYLSDLTEWAYYNAKRQYDENAGPKVHVTQKRSYYVKQDVLDFIYFMCSPLVTVGLPYGVRRIKTDSCGTVEIPNTIRKLRDASVIRLYHNFLEFNGQDAEKAMSDSTLSRILNWCPATPQLTQACVNYFIADGEEGFDTLHSIIDGLKLVAYIDQDTGKQLHDSLYESEDYLGSDFKVHLKEQSKVADHCLLYALSDSNDPSFQAKSELDGKSHTHNFICSRCQFVDSTFEEIKRLILAYKKSREGDKQNPPTETELEEIADKVADLEDAVEKIYEMKHHFVRAARSQQARADMMKKASPTIALATVDWAQKLDPLYFHETQRQYFGKSGLNIYIVHVIIVDFEGKVVRWVFVHFFAGEIQDAETVTAIISHIDPILSEMGVEELGIRWDNAGCYKSSGTISTLLKLSAEKKLKVPITRISFNEPQDGKSDADRDAALIKNKAREYVKVEKNKIETPEDLLKAMQWGEKLEGFSFYVAELERPAKKVVHGTISEISKLHEFHLLPSGSVQVWRHWNVGAGKQLKTNDWKVNGGKLKILQKLNSPDDLIASAKTPEEKEKMKDSIFVRVRPRALKNAPTATETETDSEDDSSDSGPTVTDGSDFSELAKLQSQTGYISCPIEGCTVKLRFWGYMESHLQKGNHKFAPQKCSLKDFAIGAYKETLEGHNAARSMDSAAKAIKEIEDGEVGQTNLKMGWANAERKVVKRYSNDQYNFLNDLFIKGQKTGSKIDPKSASEMMKKEKRSDGQKRFTRDEQLSTSQIRGWFSQRARKEKELQKKLLKQQGSRTKREVITDEIILQEMNKELEELEGDFITTEEMENFWDDPEEILEEMISKNREKIFAD</sequence>
<feature type="signal peptide" evidence="3">
    <location>
        <begin position="1"/>
        <end position="17"/>
    </location>
</feature>
<comment type="caution">
    <text evidence="4">The sequence shown here is derived from an EMBL/GenBank/DDBJ whole genome shotgun (WGS) entry which is preliminary data.</text>
</comment>